<name>A0A498NS66_LABRO</name>
<evidence type="ECO:0000313" key="2">
    <source>
        <dbReference type="Proteomes" id="UP000290572"/>
    </source>
</evidence>
<reference evidence="1 2" key="1">
    <citation type="submission" date="2018-03" db="EMBL/GenBank/DDBJ databases">
        <title>Draft genome sequence of Rohu Carp (Labeo rohita).</title>
        <authorList>
            <person name="Das P."/>
            <person name="Kushwaha B."/>
            <person name="Joshi C.G."/>
            <person name="Kumar D."/>
            <person name="Nagpure N.S."/>
            <person name="Sahoo L."/>
            <person name="Das S.P."/>
            <person name="Bit A."/>
            <person name="Patnaik S."/>
            <person name="Meher P.K."/>
            <person name="Jayasankar P."/>
            <person name="Koringa P.G."/>
            <person name="Patel N.V."/>
            <person name="Hinsu A.T."/>
            <person name="Kumar R."/>
            <person name="Pandey M."/>
            <person name="Agarwal S."/>
            <person name="Srivastava S."/>
            <person name="Singh M."/>
            <person name="Iquebal M.A."/>
            <person name="Jaiswal S."/>
            <person name="Angadi U.B."/>
            <person name="Kumar N."/>
            <person name="Raza M."/>
            <person name="Shah T.M."/>
            <person name="Rai A."/>
            <person name="Jena J.K."/>
        </authorList>
    </citation>
    <scope>NUCLEOTIDE SEQUENCE [LARGE SCALE GENOMIC DNA]</scope>
    <source>
        <strain evidence="1">DASCIFA01</strain>
        <tissue evidence="1">Testis</tissue>
    </source>
</reference>
<protein>
    <submittedName>
        <fullName evidence="1">Uncharacterized protein</fullName>
    </submittedName>
</protein>
<organism evidence="1 2">
    <name type="scientific">Labeo rohita</name>
    <name type="common">Indian major carp</name>
    <name type="synonym">Cyprinus rohita</name>
    <dbReference type="NCBI Taxonomy" id="84645"/>
    <lineage>
        <taxon>Eukaryota</taxon>
        <taxon>Metazoa</taxon>
        <taxon>Chordata</taxon>
        <taxon>Craniata</taxon>
        <taxon>Vertebrata</taxon>
        <taxon>Euteleostomi</taxon>
        <taxon>Actinopterygii</taxon>
        <taxon>Neopterygii</taxon>
        <taxon>Teleostei</taxon>
        <taxon>Ostariophysi</taxon>
        <taxon>Cypriniformes</taxon>
        <taxon>Cyprinidae</taxon>
        <taxon>Labeoninae</taxon>
        <taxon>Labeonini</taxon>
        <taxon>Labeo</taxon>
    </lineage>
</organism>
<gene>
    <name evidence="1" type="ORF">ROHU_014585</name>
</gene>
<comment type="caution">
    <text evidence="1">The sequence shown here is derived from an EMBL/GenBank/DDBJ whole genome shotgun (WGS) entry which is preliminary data.</text>
</comment>
<evidence type="ECO:0000313" key="1">
    <source>
        <dbReference type="EMBL" id="RXN34942.1"/>
    </source>
</evidence>
<dbReference type="EMBL" id="QBIY01011161">
    <property type="protein sequence ID" value="RXN34942.1"/>
    <property type="molecule type" value="Genomic_DNA"/>
</dbReference>
<keyword evidence="2" id="KW-1185">Reference proteome</keyword>
<accession>A0A498NS66</accession>
<dbReference type="Proteomes" id="UP000290572">
    <property type="component" value="Unassembled WGS sequence"/>
</dbReference>
<dbReference type="AlphaFoldDB" id="A0A498NS66"/>
<sequence length="144" mass="16090">MRVHSNGKPEPIVFPSSRQIVEWDQTQGITIPTIASRPYGNAILEVLLQWIPEEPPVTVTELPAERRADLVLRDGVEEKDLHPGRTTAKHPNLRSEHLYKSSGVCGASLSSCTCGFEALDRGEGVIRADLNRLRWFARDSEEAF</sequence>
<proteinExistence type="predicted"/>